<dbReference type="AlphaFoldDB" id="A0A5J9WJZ5"/>
<organism evidence="1 2">
    <name type="scientific">Eragrostis curvula</name>
    <name type="common">weeping love grass</name>
    <dbReference type="NCBI Taxonomy" id="38414"/>
    <lineage>
        <taxon>Eukaryota</taxon>
        <taxon>Viridiplantae</taxon>
        <taxon>Streptophyta</taxon>
        <taxon>Embryophyta</taxon>
        <taxon>Tracheophyta</taxon>
        <taxon>Spermatophyta</taxon>
        <taxon>Magnoliopsida</taxon>
        <taxon>Liliopsida</taxon>
        <taxon>Poales</taxon>
        <taxon>Poaceae</taxon>
        <taxon>PACMAD clade</taxon>
        <taxon>Chloridoideae</taxon>
        <taxon>Eragrostideae</taxon>
        <taxon>Eragrostidinae</taxon>
        <taxon>Eragrostis</taxon>
    </lineage>
</organism>
<comment type="caution">
    <text evidence="1">The sequence shown here is derived from an EMBL/GenBank/DDBJ whole genome shotgun (WGS) entry which is preliminary data.</text>
</comment>
<dbReference type="Gramene" id="TVU47690">
    <property type="protein sequence ID" value="TVU47690"/>
    <property type="gene ID" value="EJB05_07297"/>
</dbReference>
<proteinExistence type="predicted"/>
<evidence type="ECO:0000313" key="2">
    <source>
        <dbReference type="Proteomes" id="UP000324897"/>
    </source>
</evidence>
<accession>A0A5J9WJZ5</accession>
<dbReference type="EMBL" id="RWGY01000004">
    <property type="protein sequence ID" value="TVU47690.1"/>
    <property type="molecule type" value="Genomic_DNA"/>
</dbReference>
<gene>
    <name evidence="1" type="ORF">EJB05_07297</name>
</gene>
<protein>
    <submittedName>
        <fullName evidence="1">Uncharacterized protein</fullName>
    </submittedName>
</protein>
<reference evidence="1 2" key="1">
    <citation type="journal article" date="2019" name="Sci. Rep.">
        <title>A high-quality genome of Eragrostis curvula grass provides insights into Poaceae evolution and supports new strategies to enhance forage quality.</title>
        <authorList>
            <person name="Carballo J."/>
            <person name="Santos B.A.C.M."/>
            <person name="Zappacosta D."/>
            <person name="Garbus I."/>
            <person name="Selva J.P."/>
            <person name="Gallo C.A."/>
            <person name="Diaz A."/>
            <person name="Albertini E."/>
            <person name="Caccamo M."/>
            <person name="Echenique V."/>
        </authorList>
    </citation>
    <scope>NUCLEOTIDE SEQUENCE [LARGE SCALE GENOMIC DNA]</scope>
    <source>
        <strain evidence="2">cv. Victoria</strain>
        <tissue evidence="1">Leaf</tissue>
    </source>
</reference>
<keyword evidence="2" id="KW-1185">Reference proteome</keyword>
<dbReference type="Proteomes" id="UP000324897">
    <property type="component" value="Chromosome 5"/>
</dbReference>
<feature type="non-terminal residue" evidence="1">
    <location>
        <position position="1"/>
    </location>
</feature>
<sequence>MEHRFKGTEKLIDPSNRDVLFDSDLIMSLRHRDLDEKHRSRDGWSLEGLHMDSDGIEVSGCVKTTEVGSSVNDTDNRSVCANGPISCKSRGKPRLPWQVS</sequence>
<evidence type="ECO:0000313" key="1">
    <source>
        <dbReference type="EMBL" id="TVU47690.1"/>
    </source>
</evidence>
<name>A0A5J9WJZ5_9POAL</name>